<dbReference type="Pfam" id="PF14055">
    <property type="entry name" value="NVEALA"/>
    <property type="match status" value="1"/>
</dbReference>
<evidence type="ECO:0000313" key="1">
    <source>
        <dbReference type="EMBL" id="TGY06894.1"/>
    </source>
</evidence>
<evidence type="ECO:0008006" key="3">
    <source>
        <dbReference type="Google" id="ProtNLM"/>
    </source>
</evidence>
<keyword evidence="2" id="KW-1185">Reference proteome</keyword>
<dbReference type="RefSeq" id="WP_136009916.1">
    <property type="nucleotide sequence ID" value="NZ_SRYZ01000013.1"/>
</dbReference>
<evidence type="ECO:0000313" key="2">
    <source>
        <dbReference type="Proteomes" id="UP000310532"/>
    </source>
</evidence>
<dbReference type="EMBL" id="SRYZ01000013">
    <property type="protein sequence ID" value="TGY06894.1"/>
    <property type="molecule type" value="Genomic_DNA"/>
</dbReference>
<organism evidence="1 2">
    <name type="scientific">Bacteroides muris</name>
    <name type="common">ex Afrizal et al. 2022</name>
    <dbReference type="NCBI Taxonomy" id="2516960"/>
    <lineage>
        <taxon>Bacteria</taxon>
        <taxon>Pseudomonadati</taxon>
        <taxon>Bacteroidota</taxon>
        <taxon>Bacteroidia</taxon>
        <taxon>Bacteroidales</taxon>
        <taxon>Bacteroidaceae</taxon>
        <taxon>Bacteroides</taxon>
    </lineage>
</organism>
<dbReference type="InterPro" id="IPR025905">
    <property type="entry name" value="NVEALA"/>
</dbReference>
<sequence>MKKIKKVAFVAAFAAVAGYGVYTNQRTETMSDLMLANVEALASGESDADPNTFYGYKATNCYDGDRLVGATCAQTQPGDECKRSAVWGKCNK</sequence>
<name>A0A4S2B1H0_9BACE</name>
<proteinExistence type="predicted"/>
<accession>A0A4S2B1H0</accession>
<dbReference type="AlphaFoldDB" id="A0A4S2B1H0"/>
<protein>
    <recommendedName>
        <fullName evidence="3">NVEALA protein</fullName>
    </recommendedName>
</protein>
<reference evidence="1 2" key="1">
    <citation type="submission" date="2019-04" db="EMBL/GenBank/DDBJ databases">
        <title>Microbes associate with the intestines of laboratory mice.</title>
        <authorList>
            <person name="Navarre W."/>
            <person name="Wong E."/>
            <person name="Huang K."/>
            <person name="Tropini C."/>
            <person name="Ng K."/>
            <person name="Yu B."/>
        </authorList>
    </citation>
    <scope>NUCLEOTIDE SEQUENCE [LARGE SCALE GENOMIC DNA]</scope>
    <source>
        <strain evidence="1 2">NM69_E16B</strain>
    </source>
</reference>
<dbReference type="Proteomes" id="UP000310532">
    <property type="component" value="Unassembled WGS sequence"/>
</dbReference>
<gene>
    <name evidence="1" type="ORF">E5355_07965</name>
</gene>
<comment type="caution">
    <text evidence="1">The sequence shown here is derived from an EMBL/GenBank/DDBJ whole genome shotgun (WGS) entry which is preliminary data.</text>
</comment>